<evidence type="ECO:0008006" key="8">
    <source>
        <dbReference type="Google" id="ProtNLM"/>
    </source>
</evidence>
<evidence type="ECO:0000259" key="4">
    <source>
        <dbReference type="Pfam" id="PF01232"/>
    </source>
</evidence>
<dbReference type="GO" id="GO:0019592">
    <property type="term" value="P:mannitol catabolic process"/>
    <property type="evidence" value="ECO:0007669"/>
    <property type="project" value="TreeGrafter"/>
</dbReference>
<dbReference type="SUPFAM" id="SSF51735">
    <property type="entry name" value="NAD(P)-binding Rossmann-fold domains"/>
    <property type="match status" value="1"/>
</dbReference>
<feature type="domain" description="Mannitol dehydrogenase N-terminal" evidence="4">
    <location>
        <begin position="3"/>
        <end position="194"/>
    </location>
</feature>
<dbReference type="OrthoDB" id="271711at2"/>
<dbReference type="AlphaFoldDB" id="A0A1Q2CPP4"/>
<dbReference type="STRING" id="1332264.BW730_11960"/>
<evidence type="ECO:0000313" key="6">
    <source>
        <dbReference type="EMBL" id="AQP48098.1"/>
    </source>
</evidence>
<dbReference type="PANTHER" id="PTHR30524:SF0">
    <property type="entry name" value="ALTRONATE OXIDOREDUCTASE-RELATED"/>
    <property type="match status" value="1"/>
</dbReference>
<dbReference type="InterPro" id="IPR013328">
    <property type="entry name" value="6PGD_dom2"/>
</dbReference>
<comment type="catalytic activity">
    <reaction evidence="3">
        <text>D-mannitol 1-phosphate + NAD(+) = beta-D-fructose 6-phosphate + NADH + H(+)</text>
        <dbReference type="Rhea" id="RHEA:19661"/>
        <dbReference type="ChEBI" id="CHEBI:15378"/>
        <dbReference type="ChEBI" id="CHEBI:57540"/>
        <dbReference type="ChEBI" id="CHEBI:57634"/>
        <dbReference type="ChEBI" id="CHEBI:57945"/>
        <dbReference type="ChEBI" id="CHEBI:61381"/>
        <dbReference type="EC" id="1.1.1.17"/>
    </reaction>
</comment>
<proteinExistence type="predicted"/>
<feature type="domain" description="Mannitol dehydrogenase C-terminal" evidence="5">
    <location>
        <begin position="205"/>
        <end position="331"/>
    </location>
</feature>
<evidence type="ECO:0000313" key="7">
    <source>
        <dbReference type="Proteomes" id="UP000188145"/>
    </source>
</evidence>
<dbReference type="Pfam" id="PF01232">
    <property type="entry name" value="Mannitol_dh"/>
    <property type="match status" value="1"/>
</dbReference>
<sequence length="390" mass="41181">MSTAVVFGAGGIGRGFVGALCAQAGWRVVFVDVAEGLVGRLAADGGYRLIEVSSAGERITPITGVSALLLGDEDAVVAALVEADLVATAVGAENLPPVARLLALGLAARRSAGRGGLDALVCENLHDAPAVLRRLIDEQAGAALAPVGLARTSIGRMVPVQLPDADHPADVRVEPYSFLPYEASALVGEQPAIPGLVPVSESFDLFADRKLYLHNMGHAMLAYLGEAAGLTYIWEAAERFDLRYFVRNAMVEAACALAQTYATPVAPLLRHVDDLLARFRNPGLGDTTARVGRDPVRKMQPGDRLLGAYTLCMDADVAPLYVTLAVALGTRRLSAEPGWDQEKAMAFVASHLGRDDDGYLSDLVDELGTGLDADALQRLIDSRFAVSRVV</sequence>
<dbReference type="GO" id="GO:0005829">
    <property type="term" value="C:cytosol"/>
    <property type="evidence" value="ECO:0007669"/>
    <property type="project" value="TreeGrafter"/>
</dbReference>
<dbReference type="InterPro" id="IPR013131">
    <property type="entry name" value="Mannitol_DH_N"/>
</dbReference>
<dbReference type="Gene3D" id="3.40.50.720">
    <property type="entry name" value="NAD(P)-binding Rossmann-like Domain"/>
    <property type="match status" value="1"/>
</dbReference>
<dbReference type="Gene3D" id="1.10.1040.10">
    <property type="entry name" value="N-(1-d-carboxylethyl)-l-norvaline Dehydrogenase, domain 2"/>
    <property type="match status" value="1"/>
</dbReference>
<keyword evidence="1" id="KW-0560">Oxidoreductase</keyword>
<dbReference type="RefSeq" id="WP_077686428.1">
    <property type="nucleotide sequence ID" value="NZ_CP019606.1"/>
</dbReference>
<reference evidence="7" key="1">
    <citation type="submission" date="2017-02" db="EMBL/GenBank/DDBJ databases">
        <title>Tessaracoccus aquaemaris sp. nov., isolated from the intestine of a Korean rockfish, Sebastes schlegelii, in a marine aquaculture pond.</title>
        <authorList>
            <person name="Tak E.J."/>
            <person name="Bae J.-W."/>
        </authorList>
    </citation>
    <scope>NUCLEOTIDE SEQUENCE [LARGE SCALE GENOMIC DNA]</scope>
    <source>
        <strain evidence="7">NSG39</strain>
    </source>
</reference>
<protein>
    <recommendedName>
        <fullName evidence="8">Mannitol-1-phosphate 5-dehydrogenase</fullName>
    </recommendedName>
</protein>
<name>A0A1Q2CPP4_9ACTN</name>
<dbReference type="GO" id="GO:0008926">
    <property type="term" value="F:mannitol-1-phosphate 5-dehydrogenase activity"/>
    <property type="evidence" value="ECO:0007669"/>
    <property type="project" value="UniProtKB-EC"/>
</dbReference>
<evidence type="ECO:0000259" key="5">
    <source>
        <dbReference type="Pfam" id="PF08125"/>
    </source>
</evidence>
<dbReference type="InterPro" id="IPR036291">
    <property type="entry name" value="NAD(P)-bd_dom_sf"/>
</dbReference>
<keyword evidence="7" id="KW-1185">Reference proteome</keyword>
<organism evidence="6 7">
    <name type="scientific">Tessaracoccus aquimaris</name>
    <dbReference type="NCBI Taxonomy" id="1332264"/>
    <lineage>
        <taxon>Bacteria</taxon>
        <taxon>Bacillati</taxon>
        <taxon>Actinomycetota</taxon>
        <taxon>Actinomycetes</taxon>
        <taxon>Propionibacteriales</taxon>
        <taxon>Propionibacteriaceae</taxon>
        <taxon>Tessaracoccus</taxon>
    </lineage>
</organism>
<evidence type="ECO:0000256" key="2">
    <source>
        <dbReference type="ARBA" id="ARBA00023027"/>
    </source>
</evidence>
<evidence type="ECO:0000256" key="1">
    <source>
        <dbReference type="ARBA" id="ARBA00023002"/>
    </source>
</evidence>
<gene>
    <name evidence="6" type="ORF">BW730_11960</name>
</gene>
<evidence type="ECO:0000256" key="3">
    <source>
        <dbReference type="ARBA" id="ARBA00048615"/>
    </source>
</evidence>
<dbReference type="KEGG" id="tes:BW730_11960"/>
<accession>A0A1Q2CPP4</accession>
<dbReference type="PANTHER" id="PTHR30524">
    <property type="entry name" value="MANNITOL-1-PHOSPHATE 5-DEHYDROGENASE"/>
    <property type="match status" value="1"/>
</dbReference>
<dbReference type="Proteomes" id="UP000188145">
    <property type="component" value="Chromosome"/>
</dbReference>
<dbReference type="SUPFAM" id="SSF48179">
    <property type="entry name" value="6-phosphogluconate dehydrogenase C-terminal domain-like"/>
    <property type="match status" value="1"/>
</dbReference>
<dbReference type="InterPro" id="IPR008927">
    <property type="entry name" value="6-PGluconate_DH-like_C_sf"/>
</dbReference>
<dbReference type="InterPro" id="IPR013118">
    <property type="entry name" value="Mannitol_DH_C"/>
</dbReference>
<keyword evidence="2" id="KW-0520">NAD</keyword>
<dbReference type="EMBL" id="CP019606">
    <property type="protein sequence ID" value="AQP48098.1"/>
    <property type="molecule type" value="Genomic_DNA"/>
</dbReference>
<dbReference type="Pfam" id="PF08125">
    <property type="entry name" value="Mannitol_dh_C"/>
    <property type="match status" value="1"/>
</dbReference>